<gene>
    <name evidence="4" type="primary">epsE</name>
    <name evidence="4" type="ORF">MHA01_06160</name>
</gene>
<dbReference type="AlphaFoldDB" id="A0A510Y4I6"/>
<sequence>METKRQADGIVKEVHQSLEPVQMKPYYEAVKRLADLVFAALGIILLGWLFAFIALLIKLEDPKGPVFFKQTRCGKNGTPFTMYKFRSMATDAEARWEALQDQNEVSGLMFKIAEDPRVTRVGRWIRKTSIDELPQLWNVVKGDMSLVGPRPPLPREVKYYSEYHMQRLNVKPGCSGLWQATARNSVGFEEMVQLDLLYIQTRSTVLDMKIIVWTCLNMVLKRDAS</sequence>
<evidence type="ECO:0000313" key="5">
    <source>
        <dbReference type="Proteomes" id="UP000321051"/>
    </source>
</evidence>
<proteinExistence type="inferred from homology"/>
<evidence type="ECO:0000256" key="1">
    <source>
        <dbReference type="ARBA" id="ARBA00006464"/>
    </source>
</evidence>
<dbReference type="InterPro" id="IPR003362">
    <property type="entry name" value="Bact_transf"/>
</dbReference>
<dbReference type="PANTHER" id="PTHR30576:SF0">
    <property type="entry name" value="UNDECAPRENYL-PHOSPHATE N-ACETYLGALACTOSAMINYL 1-PHOSPHATE TRANSFERASE-RELATED"/>
    <property type="match status" value="1"/>
</dbReference>
<dbReference type="RefSeq" id="WP_094907623.1">
    <property type="nucleotide sequence ID" value="NZ_BJUN01000002.1"/>
</dbReference>
<dbReference type="PANTHER" id="PTHR30576">
    <property type="entry name" value="COLANIC BIOSYNTHESIS UDP-GLUCOSE LIPID CARRIER TRANSFERASE"/>
    <property type="match status" value="1"/>
</dbReference>
<keyword evidence="2" id="KW-1133">Transmembrane helix</keyword>
<feature type="transmembrane region" description="Helical" evidence="2">
    <location>
        <begin position="36"/>
        <end position="57"/>
    </location>
</feature>
<dbReference type="EMBL" id="BJUN01000002">
    <property type="protein sequence ID" value="GEK57711.1"/>
    <property type="molecule type" value="Genomic_DNA"/>
</dbReference>
<keyword evidence="5" id="KW-1185">Reference proteome</keyword>
<evidence type="ECO:0000313" key="4">
    <source>
        <dbReference type="EMBL" id="GEK57711.1"/>
    </source>
</evidence>
<comment type="caution">
    <text evidence="4">The sequence shown here is derived from an EMBL/GenBank/DDBJ whole genome shotgun (WGS) entry which is preliminary data.</text>
</comment>
<keyword evidence="2" id="KW-0812">Transmembrane</keyword>
<accession>A0A510Y4I6</accession>
<protein>
    <submittedName>
        <fullName evidence="4">Multidrug MFS transporter</fullName>
    </submittedName>
</protein>
<dbReference type="GO" id="GO:0016780">
    <property type="term" value="F:phosphotransferase activity, for other substituted phosphate groups"/>
    <property type="evidence" value="ECO:0007669"/>
    <property type="project" value="TreeGrafter"/>
</dbReference>
<reference evidence="4 5" key="1">
    <citation type="submission" date="2019-07" db="EMBL/GenBank/DDBJ databases">
        <title>Whole genome shotgun sequence of Marinococcus halophilus NBRC 102359.</title>
        <authorList>
            <person name="Hosoyama A."/>
            <person name="Uohara A."/>
            <person name="Ohji S."/>
            <person name="Ichikawa N."/>
        </authorList>
    </citation>
    <scope>NUCLEOTIDE SEQUENCE [LARGE SCALE GENOMIC DNA]</scope>
    <source>
        <strain evidence="4 5">NBRC 102359</strain>
    </source>
</reference>
<evidence type="ECO:0000256" key="2">
    <source>
        <dbReference type="SAM" id="Phobius"/>
    </source>
</evidence>
<keyword evidence="2" id="KW-0472">Membrane</keyword>
<comment type="similarity">
    <text evidence="1">Belongs to the bacterial sugar transferase family.</text>
</comment>
<feature type="domain" description="Bacterial sugar transferase" evidence="3">
    <location>
        <begin position="31"/>
        <end position="219"/>
    </location>
</feature>
<dbReference type="Proteomes" id="UP000321051">
    <property type="component" value="Unassembled WGS sequence"/>
</dbReference>
<organism evidence="4 5">
    <name type="scientific">Marinococcus halophilus</name>
    <dbReference type="NCBI Taxonomy" id="1371"/>
    <lineage>
        <taxon>Bacteria</taxon>
        <taxon>Bacillati</taxon>
        <taxon>Bacillota</taxon>
        <taxon>Bacilli</taxon>
        <taxon>Bacillales</taxon>
        <taxon>Bacillaceae</taxon>
        <taxon>Marinococcus</taxon>
    </lineage>
</organism>
<evidence type="ECO:0000259" key="3">
    <source>
        <dbReference type="Pfam" id="PF02397"/>
    </source>
</evidence>
<name>A0A510Y4I6_MARHA</name>
<dbReference type="OrthoDB" id="9808602at2"/>
<dbReference type="Pfam" id="PF02397">
    <property type="entry name" value="Bac_transf"/>
    <property type="match status" value="1"/>
</dbReference>